<dbReference type="Proteomes" id="UP001521785">
    <property type="component" value="Unassembled WGS sequence"/>
</dbReference>
<sequence length="215" mass="24215">MTTSNNNQAAQSQPKEVDSHDSYAPPKSNAPSQPQNPTSAEKTSEAIDSLFSSMPAFSRQSPSTYTRASQEQVAERARNVFGSNFSNAREGSAFRRRGLDFESMSMDGLPLNLPNQLSSVAPLEPEKQIFPRLNPAFGRSIELKPETGRDLVRGINMLGSLMARNKVRADFNKQKFHERPGLKRKRLKSQRWRARFKQGFQDVTARVSELTRKGW</sequence>
<comment type="similarity">
    <text evidence="1">Belongs to the bacterial ribosomal protein bS21 family.</text>
</comment>
<dbReference type="EMBL" id="JAKJXO020000021">
    <property type="protein sequence ID" value="KAL1592294.1"/>
    <property type="molecule type" value="Genomic_DNA"/>
</dbReference>
<gene>
    <name evidence="5" type="ORF">SLS60_011371</name>
</gene>
<evidence type="ECO:0000313" key="6">
    <source>
        <dbReference type="Proteomes" id="UP001521785"/>
    </source>
</evidence>
<dbReference type="InterPro" id="IPR001911">
    <property type="entry name" value="Ribosomal_bS21"/>
</dbReference>
<keyword evidence="6" id="KW-1185">Reference proteome</keyword>
<dbReference type="InterPro" id="IPR052837">
    <property type="entry name" value="Mitoribosomal_bS21"/>
</dbReference>
<comment type="caution">
    <text evidence="5">The sequence shown here is derived from an EMBL/GenBank/DDBJ whole genome shotgun (WGS) entry which is preliminary data.</text>
</comment>
<feature type="compositionally biased region" description="Polar residues" evidence="4">
    <location>
        <begin position="1"/>
        <end position="14"/>
    </location>
</feature>
<evidence type="ECO:0000256" key="4">
    <source>
        <dbReference type="SAM" id="MobiDB-lite"/>
    </source>
</evidence>
<evidence type="ECO:0000256" key="1">
    <source>
        <dbReference type="ARBA" id="ARBA00006640"/>
    </source>
</evidence>
<feature type="compositionally biased region" description="Polar residues" evidence="4">
    <location>
        <begin position="58"/>
        <end position="71"/>
    </location>
</feature>
<proteinExistence type="inferred from homology"/>
<accession>A0ABR3QJF4</accession>
<name>A0ABR3QJF4_9PLEO</name>
<keyword evidence="2" id="KW-0689">Ribosomal protein</keyword>
<organism evidence="5 6">
    <name type="scientific">Paraconiothyrium brasiliense</name>
    <dbReference type="NCBI Taxonomy" id="300254"/>
    <lineage>
        <taxon>Eukaryota</taxon>
        <taxon>Fungi</taxon>
        <taxon>Dikarya</taxon>
        <taxon>Ascomycota</taxon>
        <taxon>Pezizomycotina</taxon>
        <taxon>Dothideomycetes</taxon>
        <taxon>Pleosporomycetidae</taxon>
        <taxon>Pleosporales</taxon>
        <taxon>Massarineae</taxon>
        <taxon>Didymosphaeriaceae</taxon>
        <taxon>Paraconiothyrium</taxon>
    </lineage>
</organism>
<evidence type="ECO:0000256" key="3">
    <source>
        <dbReference type="ARBA" id="ARBA00023274"/>
    </source>
</evidence>
<evidence type="ECO:0000256" key="2">
    <source>
        <dbReference type="ARBA" id="ARBA00022980"/>
    </source>
</evidence>
<dbReference type="Pfam" id="PF01165">
    <property type="entry name" value="Ribosomal_S21"/>
    <property type="match status" value="1"/>
</dbReference>
<reference evidence="5 6" key="1">
    <citation type="submission" date="2024-02" db="EMBL/GenBank/DDBJ databases">
        <title>De novo assembly and annotation of 12 fungi associated with fruit tree decline syndrome in Ontario, Canada.</title>
        <authorList>
            <person name="Sulman M."/>
            <person name="Ellouze W."/>
            <person name="Ilyukhin E."/>
        </authorList>
    </citation>
    <scope>NUCLEOTIDE SEQUENCE [LARGE SCALE GENOMIC DNA]</scope>
    <source>
        <strain evidence="5 6">M42-189</strain>
    </source>
</reference>
<keyword evidence="3" id="KW-0687">Ribonucleoprotein</keyword>
<dbReference type="PANTHER" id="PTHR41237">
    <property type="entry name" value="37S RIBOSOMAL PROTEIN MRP21, MITOCHONDRIAL"/>
    <property type="match status" value="1"/>
</dbReference>
<evidence type="ECO:0008006" key="7">
    <source>
        <dbReference type="Google" id="ProtNLM"/>
    </source>
</evidence>
<feature type="compositionally biased region" description="Polar residues" evidence="4">
    <location>
        <begin position="29"/>
        <end position="41"/>
    </location>
</feature>
<evidence type="ECO:0000313" key="5">
    <source>
        <dbReference type="EMBL" id="KAL1592294.1"/>
    </source>
</evidence>
<dbReference type="PANTHER" id="PTHR41237:SF1">
    <property type="entry name" value="SMALL RIBOSOMAL SUBUNIT PROTEIN BS21M"/>
    <property type="match status" value="1"/>
</dbReference>
<protein>
    <recommendedName>
        <fullName evidence="7">30S ribosomal protein S21</fullName>
    </recommendedName>
</protein>
<feature type="region of interest" description="Disordered" evidence="4">
    <location>
        <begin position="1"/>
        <end position="71"/>
    </location>
</feature>